<geneLocation type="plasmid" evidence="2 3">
    <name>pACHL02</name>
</geneLocation>
<dbReference type="EMBL" id="CP001343">
    <property type="protein sequence ID" value="ACL42474.1"/>
    <property type="molecule type" value="Genomic_DNA"/>
</dbReference>
<keyword evidence="1" id="KW-1133">Transmembrane helix</keyword>
<evidence type="ECO:0000256" key="1">
    <source>
        <dbReference type="SAM" id="Phobius"/>
    </source>
</evidence>
<keyword evidence="1" id="KW-0812">Transmembrane</keyword>
<feature type="transmembrane region" description="Helical" evidence="1">
    <location>
        <begin position="20"/>
        <end position="46"/>
    </location>
</feature>
<sequence length="122" mass="12568">MSSTPPKDTAPPARPSRIFVLLHLACCGAPLLIALGAFGGFGMIGALLVDPLATAGVVALAVLAGVFVVAQVVRRRRAAAGAECDCSVPARRTGQSPFMENPALFRTGNNDDGSRTMSGVRF</sequence>
<reference evidence="2" key="1">
    <citation type="submission" date="2009-01" db="EMBL/GenBank/DDBJ databases">
        <title>Complete sequence of plasmid2 of Arthrobacter chlorophenolicus A6.</title>
        <authorList>
            <consortium name="US DOE Joint Genome Institute"/>
            <person name="Lucas S."/>
            <person name="Copeland A."/>
            <person name="Lapidus A."/>
            <person name="Glavina del Rio T."/>
            <person name="Tice H."/>
            <person name="Bruce D."/>
            <person name="Goodwin L."/>
            <person name="Pitluck S."/>
            <person name="Goltsman E."/>
            <person name="Clum A."/>
            <person name="Larimer F."/>
            <person name="Land M."/>
            <person name="Hauser L."/>
            <person name="Kyrpides N."/>
            <person name="Mikhailova N."/>
            <person name="Jansson J."/>
            <person name="Richardson P."/>
        </authorList>
    </citation>
    <scope>NUCLEOTIDE SEQUENCE [LARGE SCALE GENOMIC DNA]</scope>
    <source>
        <strain evidence="2">A6</strain>
        <plasmid evidence="2">pACHL02</plasmid>
    </source>
</reference>
<organism evidence="2 3">
    <name type="scientific">Pseudarthrobacter chlorophenolicus (strain ATCC 700700 / DSM 12829 / CIP 107037 / JCM 12360 / KCTC 9906 / NCIMB 13794 / A6)</name>
    <name type="common">Arthrobacter chlorophenolicus</name>
    <dbReference type="NCBI Taxonomy" id="452863"/>
    <lineage>
        <taxon>Bacteria</taxon>
        <taxon>Bacillati</taxon>
        <taxon>Actinomycetota</taxon>
        <taxon>Actinomycetes</taxon>
        <taxon>Micrococcales</taxon>
        <taxon>Micrococcaceae</taxon>
        <taxon>Pseudarthrobacter</taxon>
    </lineage>
</organism>
<name>B8HJ76_PSECP</name>
<dbReference type="AlphaFoldDB" id="B8HJ76"/>
<dbReference type="RefSeq" id="WP_012623517.1">
    <property type="nucleotide sequence ID" value="NC_011881.1"/>
</dbReference>
<proteinExistence type="predicted"/>
<protein>
    <submittedName>
        <fullName evidence="2">Uncharacterized protein</fullName>
    </submittedName>
</protein>
<dbReference type="HOGENOM" id="CLU_2021940_0_0_11"/>
<keyword evidence="2" id="KW-0614">Plasmid</keyword>
<accession>B8HJ76</accession>
<keyword evidence="1" id="KW-0472">Membrane</keyword>
<gene>
    <name evidence="2" type="ordered locus">Achl_4523</name>
</gene>
<dbReference type="KEGG" id="ach:Achl_4523"/>
<evidence type="ECO:0000313" key="3">
    <source>
        <dbReference type="Proteomes" id="UP000002505"/>
    </source>
</evidence>
<dbReference type="Proteomes" id="UP000002505">
    <property type="component" value="Plasmid pACHL02"/>
</dbReference>
<feature type="transmembrane region" description="Helical" evidence="1">
    <location>
        <begin position="52"/>
        <end position="73"/>
    </location>
</feature>
<evidence type="ECO:0000313" key="2">
    <source>
        <dbReference type="EMBL" id="ACL42474.1"/>
    </source>
</evidence>
<keyword evidence="3" id="KW-1185">Reference proteome</keyword>